<evidence type="ECO:0000256" key="5">
    <source>
        <dbReference type="ARBA" id="ARBA00022982"/>
    </source>
</evidence>
<reference evidence="9 10" key="1">
    <citation type="submission" date="2017-06" db="EMBL/GenBank/DDBJ databases">
        <title>Genome variation in co-occurring toxic Cylindrospermopsis raciborskii strains determines phenotypic plasticity.</title>
        <authorList>
            <person name="Willis A."/>
            <person name="Woodhouse J."/>
            <person name="Ongley S."/>
            <person name="Jex A."/>
            <person name="Burford M."/>
            <person name="Neilan B."/>
        </authorList>
    </citation>
    <scope>NUCLEOTIDE SEQUENCE [LARGE SCALE GENOMIC DNA]</scope>
    <source>
        <strain evidence="9 10">C07</strain>
    </source>
</reference>
<comment type="similarity">
    <text evidence="2">In the C-terminal section; belongs to the flavodoxin reductase family.</text>
</comment>
<keyword evidence="6" id="KW-0560">Oxidoreductase</keyword>
<dbReference type="InterPro" id="IPR051285">
    <property type="entry name" value="NADH_oxidoreductase_modular"/>
</dbReference>
<evidence type="ECO:0000256" key="7">
    <source>
        <dbReference type="ARBA" id="ARBA00025633"/>
    </source>
</evidence>
<dbReference type="EMBL" id="NJHS01000004">
    <property type="protein sequence ID" value="PNK00993.1"/>
    <property type="molecule type" value="Genomic_DNA"/>
</dbReference>
<dbReference type="Proteomes" id="UP000236284">
    <property type="component" value="Unassembled WGS sequence"/>
</dbReference>
<dbReference type="InterPro" id="IPR001226">
    <property type="entry name" value="Flavodoxin_CS"/>
</dbReference>
<dbReference type="Gene3D" id="2.30.110.10">
    <property type="entry name" value="Electron Transport, Fmn-binding Protein, Chain A"/>
    <property type="match status" value="1"/>
</dbReference>
<dbReference type="InterPro" id="IPR029039">
    <property type="entry name" value="Flavoprotein-like_sf"/>
</dbReference>
<organism evidence="9 10">
    <name type="scientific">Cylindrospermopsis raciborskii C07</name>
    <dbReference type="NCBI Taxonomy" id="2014886"/>
    <lineage>
        <taxon>Bacteria</taxon>
        <taxon>Bacillati</taxon>
        <taxon>Cyanobacteriota</taxon>
        <taxon>Cyanophyceae</taxon>
        <taxon>Nostocales</taxon>
        <taxon>Aphanizomenonaceae</taxon>
        <taxon>Cylindrospermopsis</taxon>
    </lineage>
</organism>
<evidence type="ECO:0000313" key="10">
    <source>
        <dbReference type="Proteomes" id="UP000236284"/>
    </source>
</evidence>
<dbReference type="PROSITE" id="PS50902">
    <property type="entry name" value="FLAVODOXIN_LIKE"/>
    <property type="match status" value="1"/>
</dbReference>
<dbReference type="RefSeq" id="WP_102938441.1">
    <property type="nucleotide sequence ID" value="NZ_NJHS01000004.1"/>
</dbReference>
<dbReference type="SMART" id="SM00849">
    <property type="entry name" value="Lactamase_B"/>
    <property type="match status" value="1"/>
</dbReference>
<comment type="function">
    <text evidence="7">Mediates electron transfer from NADH to oxygen, reducing it to water. This modular protein has 3 redox cofactors, in other organisms the same activity requires 2 or 3 proteins.</text>
</comment>
<evidence type="ECO:0000256" key="1">
    <source>
        <dbReference type="ARBA" id="ARBA00001962"/>
    </source>
</evidence>
<evidence type="ECO:0000259" key="8">
    <source>
        <dbReference type="PROSITE" id="PS50902"/>
    </source>
</evidence>
<evidence type="ECO:0000256" key="6">
    <source>
        <dbReference type="ARBA" id="ARBA00023002"/>
    </source>
</evidence>
<dbReference type="PANTHER" id="PTHR32145">
    <property type="entry name" value="DIFLAVIN FLAVOPROTEIN A 2-RELATED"/>
    <property type="match status" value="1"/>
</dbReference>
<dbReference type="Gene3D" id="3.60.15.10">
    <property type="entry name" value="Ribonuclease Z/Hydroxyacylglutathione hydrolase-like"/>
    <property type="match status" value="1"/>
</dbReference>
<gene>
    <name evidence="9" type="ORF">CEP15_01055</name>
</gene>
<dbReference type="InterPro" id="IPR008254">
    <property type="entry name" value="Flavodoxin/NO_synth"/>
</dbReference>
<dbReference type="InterPro" id="IPR045761">
    <property type="entry name" value="ODP_dom"/>
</dbReference>
<dbReference type="InterPro" id="IPR036866">
    <property type="entry name" value="RibonucZ/Hydroxyglut_hydro"/>
</dbReference>
<dbReference type="CDD" id="cd07709">
    <property type="entry name" value="flavodiiron_proteins_MBL-fold"/>
    <property type="match status" value="1"/>
</dbReference>
<proteinExistence type="inferred from homology"/>
<keyword evidence="4" id="KW-0813">Transport</keyword>
<dbReference type="Gene3D" id="3.40.50.360">
    <property type="match status" value="1"/>
</dbReference>
<dbReference type="SUPFAM" id="SSF52218">
    <property type="entry name" value="Flavoproteins"/>
    <property type="match status" value="1"/>
</dbReference>
<dbReference type="Pfam" id="PF19583">
    <property type="entry name" value="ODP"/>
    <property type="match status" value="1"/>
</dbReference>
<dbReference type="SUPFAM" id="SSF56281">
    <property type="entry name" value="Metallo-hydrolase/oxidoreductase"/>
    <property type="match status" value="1"/>
</dbReference>
<sequence>MIESKPRDVQIGSIGTNTQILRARSWSRLRFEIEYGLCRGTTANSYLITADKIAIIDPPGASFINIYLAALQNQIHWQNLNYVILGHFSPNRVPTLTALLELAPQITFVCSLPSANNLHSTFPDEDLKILIMRGKETLDLGQGHILKFLPNPSPRWPEALCTYDPQTQILYTGKLFAAHLCNDQVFDDNLDSNYQELEEDQKYYFNCLMAPHITHVEAALEKIAHLQVQIYGVGHGPLIRSGLIKLTQSYFQWSHAQKEREISVALLYASAYGNTATLAQAIALGITKTGIAVKSINCEFTSPEEIHTTVEKADALIIGTPTIGGHAPTPIQTALGIVLATSDNSKLVGVFGSYGWSGEALDIVETKLKHAGFPFGFDTLKVKFKPDELTLKICEEMGRDFGQNLKKTKKTHPPREIATPTEQAVGKIVGSVCVLTTKQAEISMAILVTWVSQATFKPPGITVAIAKERAIECLMYIGSKFVLNIFSEGIHTDYIKSFRRNFTPIEEHLSGIRTIVGENNSPILADAAAYLECSVNQHLDCGDHWVIYATVDHGKLINPDGVTAINKTKANGQHKIPFAWAVSDREAP</sequence>
<comment type="similarity">
    <text evidence="3">In the N-terminal section; belongs to the zinc metallo-hydrolase group 3 family.</text>
</comment>
<feature type="domain" description="Flavodoxin-like" evidence="8">
    <location>
        <begin position="264"/>
        <end position="402"/>
    </location>
</feature>
<evidence type="ECO:0000256" key="4">
    <source>
        <dbReference type="ARBA" id="ARBA00022448"/>
    </source>
</evidence>
<comment type="cofactor">
    <cofactor evidence="1">
        <name>Fe cation</name>
        <dbReference type="ChEBI" id="CHEBI:24875"/>
    </cofactor>
</comment>
<dbReference type="InterPro" id="IPR002563">
    <property type="entry name" value="Flavin_Rdtase-like_dom"/>
</dbReference>
<evidence type="ECO:0000256" key="2">
    <source>
        <dbReference type="ARBA" id="ARBA00006098"/>
    </source>
</evidence>
<dbReference type="PANTHER" id="PTHR32145:SF32">
    <property type="entry name" value="DIFLAVIN FLAVOPROTEIN A 4-RELATED"/>
    <property type="match status" value="1"/>
</dbReference>
<comment type="caution">
    <text evidence="9">The sequence shown here is derived from an EMBL/GenBank/DDBJ whole genome shotgun (WGS) entry which is preliminary data.</text>
</comment>
<dbReference type="SMART" id="SM00903">
    <property type="entry name" value="Flavin_Reduct"/>
    <property type="match status" value="1"/>
</dbReference>
<dbReference type="PROSITE" id="PS00201">
    <property type="entry name" value="FLAVODOXIN"/>
    <property type="match status" value="1"/>
</dbReference>
<dbReference type="Pfam" id="PF01613">
    <property type="entry name" value="Flavin_Reduct"/>
    <property type="match status" value="1"/>
</dbReference>
<keyword evidence="5" id="KW-0249">Electron transport</keyword>
<dbReference type="InterPro" id="IPR001279">
    <property type="entry name" value="Metallo-B-lactamas"/>
</dbReference>
<evidence type="ECO:0000256" key="3">
    <source>
        <dbReference type="ARBA" id="ARBA00007121"/>
    </source>
</evidence>
<dbReference type="InterPro" id="IPR012349">
    <property type="entry name" value="Split_barrel_FMN-bd"/>
</dbReference>
<protein>
    <submittedName>
        <fullName evidence="9">Flavin oxidoreductase</fullName>
    </submittedName>
</protein>
<keyword evidence="10" id="KW-1185">Reference proteome</keyword>
<name>A0ABX4WQZ1_9CYAN</name>
<dbReference type="Pfam" id="PF00258">
    <property type="entry name" value="Flavodoxin_1"/>
    <property type="match status" value="1"/>
</dbReference>
<evidence type="ECO:0000313" key="9">
    <source>
        <dbReference type="EMBL" id="PNK00993.1"/>
    </source>
</evidence>
<accession>A0ABX4WQZ1</accession>
<dbReference type="SUPFAM" id="SSF50475">
    <property type="entry name" value="FMN-binding split barrel"/>
    <property type="match status" value="1"/>
</dbReference>